<dbReference type="AlphaFoldDB" id="A0A0S3TAI7"/>
<evidence type="ECO:0000313" key="2">
    <source>
        <dbReference type="Proteomes" id="UP000291084"/>
    </source>
</evidence>
<gene>
    <name evidence="1" type="primary">Vigan.11G168500</name>
    <name evidence="1" type="ORF">VIGAN_11168500</name>
</gene>
<name>A0A0S3TAI7_PHAAN</name>
<proteinExistence type="predicted"/>
<keyword evidence="2" id="KW-1185">Reference proteome</keyword>
<dbReference type="EMBL" id="AP015044">
    <property type="protein sequence ID" value="BAU02206.1"/>
    <property type="molecule type" value="Genomic_DNA"/>
</dbReference>
<dbReference type="Proteomes" id="UP000291084">
    <property type="component" value="Chromosome 11"/>
</dbReference>
<sequence>MGACASSPSAKTTNTAVAWMNNGGGGAHASESFRRPSSIMVMNLAGRIFFLAESTSSSLSRILIPPCPSLSSAILPLKPVPHCPTPKITTPAQTELPLSGAFRLGVS</sequence>
<accession>A0A0S3TAI7</accession>
<organism evidence="1 2">
    <name type="scientific">Vigna angularis var. angularis</name>
    <dbReference type="NCBI Taxonomy" id="157739"/>
    <lineage>
        <taxon>Eukaryota</taxon>
        <taxon>Viridiplantae</taxon>
        <taxon>Streptophyta</taxon>
        <taxon>Embryophyta</taxon>
        <taxon>Tracheophyta</taxon>
        <taxon>Spermatophyta</taxon>
        <taxon>Magnoliopsida</taxon>
        <taxon>eudicotyledons</taxon>
        <taxon>Gunneridae</taxon>
        <taxon>Pentapetalae</taxon>
        <taxon>rosids</taxon>
        <taxon>fabids</taxon>
        <taxon>Fabales</taxon>
        <taxon>Fabaceae</taxon>
        <taxon>Papilionoideae</taxon>
        <taxon>50 kb inversion clade</taxon>
        <taxon>NPAAA clade</taxon>
        <taxon>indigoferoid/millettioid clade</taxon>
        <taxon>Phaseoleae</taxon>
        <taxon>Vigna</taxon>
    </lineage>
</organism>
<evidence type="ECO:0000313" key="1">
    <source>
        <dbReference type="EMBL" id="BAU02206.1"/>
    </source>
</evidence>
<reference evidence="1 2" key="1">
    <citation type="journal article" date="2015" name="Sci. Rep.">
        <title>The power of single molecule real-time sequencing technology in the de novo assembly of a eukaryotic genome.</title>
        <authorList>
            <person name="Sakai H."/>
            <person name="Naito K."/>
            <person name="Ogiso-Tanaka E."/>
            <person name="Takahashi Y."/>
            <person name="Iseki K."/>
            <person name="Muto C."/>
            <person name="Satou K."/>
            <person name="Teruya K."/>
            <person name="Shiroma A."/>
            <person name="Shimoji M."/>
            <person name="Hirano T."/>
            <person name="Itoh T."/>
            <person name="Kaga A."/>
            <person name="Tomooka N."/>
        </authorList>
    </citation>
    <scope>NUCLEOTIDE SEQUENCE [LARGE SCALE GENOMIC DNA]</scope>
    <source>
        <strain evidence="2">cv. Shumari</strain>
    </source>
</reference>
<protein>
    <submittedName>
        <fullName evidence="1">Uncharacterized protein</fullName>
    </submittedName>
</protein>